<organism evidence="2 3">
    <name type="scientific">Paenibacillus jilunlii</name>
    <dbReference type="NCBI Taxonomy" id="682956"/>
    <lineage>
        <taxon>Bacteria</taxon>
        <taxon>Bacillati</taxon>
        <taxon>Bacillota</taxon>
        <taxon>Bacilli</taxon>
        <taxon>Bacillales</taxon>
        <taxon>Paenibacillaceae</taxon>
        <taxon>Paenibacillus</taxon>
    </lineage>
</organism>
<reference evidence="2 3" key="1">
    <citation type="submission" date="2016-10" db="EMBL/GenBank/DDBJ databases">
        <authorList>
            <person name="de Groot N.N."/>
        </authorList>
    </citation>
    <scope>NUCLEOTIDE SEQUENCE [LARGE SCALE GENOMIC DNA]</scope>
    <source>
        <strain evidence="2 3">CGMCC 1.10239</strain>
    </source>
</reference>
<proteinExistence type="predicted"/>
<evidence type="ECO:0000259" key="1">
    <source>
        <dbReference type="PROSITE" id="PS50943"/>
    </source>
</evidence>
<dbReference type="RefSeq" id="WP_342028166.1">
    <property type="nucleotide sequence ID" value="NZ_FNGM01000013.1"/>
</dbReference>
<dbReference type="Gene3D" id="1.10.260.40">
    <property type="entry name" value="lambda repressor-like DNA-binding domains"/>
    <property type="match status" value="1"/>
</dbReference>
<dbReference type="Pfam" id="PF01381">
    <property type="entry name" value="HTH_3"/>
    <property type="match status" value="1"/>
</dbReference>
<dbReference type="GO" id="GO:0003677">
    <property type="term" value="F:DNA binding"/>
    <property type="evidence" value="ECO:0007669"/>
    <property type="project" value="InterPro"/>
</dbReference>
<evidence type="ECO:0000313" key="2">
    <source>
        <dbReference type="EMBL" id="SDM51096.1"/>
    </source>
</evidence>
<gene>
    <name evidence="2" type="ORF">SAMN05216191_113189</name>
</gene>
<dbReference type="PROSITE" id="PS50943">
    <property type="entry name" value="HTH_CROC1"/>
    <property type="match status" value="1"/>
</dbReference>
<dbReference type="InterPro" id="IPR010982">
    <property type="entry name" value="Lambda_DNA-bd_dom_sf"/>
</dbReference>
<dbReference type="EMBL" id="FNGM01000013">
    <property type="protein sequence ID" value="SDM51096.1"/>
    <property type="molecule type" value="Genomic_DNA"/>
</dbReference>
<dbReference type="CDD" id="cd00093">
    <property type="entry name" value="HTH_XRE"/>
    <property type="match status" value="1"/>
</dbReference>
<sequence>MPDESKSELVKSIGERIRRLRKEMNLSQEQLAERSGLPTNMWDKPNAEKRTLRLRHWRKWVEG</sequence>
<evidence type="ECO:0000313" key="3">
    <source>
        <dbReference type="Proteomes" id="UP000182783"/>
    </source>
</evidence>
<feature type="domain" description="HTH cro/C1-type" evidence="1">
    <location>
        <begin position="17"/>
        <end position="41"/>
    </location>
</feature>
<dbReference type="SUPFAM" id="SSF47413">
    <property type="entry name" value="lambda repressor-like DNA-binding domains"/>
    <property type="match status" value="1"/>
</dbReference>
<dbReference type="Proteomes" id="UP000182783">
    <property type="component" value="Unassembled WGS sequence"/>
</dbReference>
<dbReference type="AlphaFoldDB" id="A0A1G9TTN9"/>
<protein>
    <submittedName>
        <fullName evidence="2">Helix-turn-helix</fullName>
    </submittedName>
</protein>
<accession>A0A1G9TTN9</accession>
<name>A0A1G9TTN9_9BACL</name>
<dbReference type="InterPro" id="IPR001387">
    <property type="entry name" value="Cro/C1-type_HTH"/>
</dbReference>